<proteinExistence type="predicted"/>
<dbReference type="Gene3D" id="1.20.5.170">
    <property type="match status" value="1"/>
</dbReference>
<organism evidence="4 5">
    <name type="scientific">Aquarana catesbeiana</name>
    <name type="common">American bullfrog</name>
    <name type="synonym">Rana catesbeiana</name>
    <dbReference type="NCBI Taxonomy" id="8400"/>
    <lineage>
        <taxon>Eukaryota</taxon>
        <taxon>Metazoa</taxon>
        <taxon>Chordata</taxon>
        <taxon>Craniata</taxon>
        <taxon>Vertebrata</taxon>
        <taxon>Euteleostomi</taxon>
        <taxon>Amphibia</taxon>
        <taxon>Batrachia</taxon>
        <taxon>Anura</taxon>
        <taxon>Neobatrachia</taxon>
        <taxon>Ranoidea</taxon>
        <taxon>Ranidae</taxon>
        <taxon>Aquarana</taxon>
    </lineage>
</organism>
<name>A0A2G9SFH3_AQUCT</name>
<dbReference type="AlphaFoldDB" id="A0A2G9SFH3"/>
<protein>
    <recommendedName>
        <fullName evidence="3">IF rod domain-containing protein</fullName>
    </recommendedName>
</protein>
<gene>
    <name evidence="4" type="ORF">AB205_0079530</name>
</gene>
<dbReference type="GO" id="GO:0030855">
    <property type="term" value="P:epithelial cell differentiation"/>
    <property type="evidence" value="ECO:0007669"/>
    <property type="project" value="TreeGrafter"/>
</dbReference>
<dbReference type="InterPro" id="IPR002957">
    <property type="entry name" value="Keratin_I"/>
</dbReference>
<dbReference type="EMBL" id="KV924996">
    <property type="protein sequence ID" value="PIO38939.1"/>
    <property type="molecule type" value="Genomic_DNA"/>
</dbReference>
<dbReference type="SUPFAM" id="SSF64593">
    <property type="entry name" value="Intermediate filament protein, coiled coil region"/>
    <property type="match status" value="1"/>
</dbReference>
<evidence type="ECO:0000256" key="2">
    <source>
        <dbReference type="ARBA" id="ARBA00023054"/>
    </source>
</evidence>
<dbReference type="GO" id="GO:0005882">
    <property type="term" value="C:intermediate filament"/>
    <property type="evidence" value="ECO:0007669"/>
    <property type="project" value="UniProtKB-KW"/>
</dbReference>
<dbReference type="InterPro" id="IPR039008">
    <property type="entry name" value="IF_rod_dom"/>
</dbReference>
<feature type="non-terminal residue" evidence="4">
    <location>
        <position position="1"/>
    </location>
</feature>
<dbReference type="GO" id="GO:0045109">
    <property type="term" value="P:intermediate filament organization"/>
    <property type="evidence" value="ECO:0007669"/>
    <property type="project" value="TreeGrafter"/>
</dbReference>
<keyword evidence="2" id="KW-0175">Coiled coil</keyword>
<keyword evidence="1" id="KW-0403">Intermediate filament</keyword>
<evidence type="ECO:0000313" key="4">
    <source>
        <dbReference type="EMBL" id="PIO38939.1"/>
    </source>
</evidence>
<keyword evidence="5" id="KW-1185">Reference proteome</keyword>
<dbReference type="PRINTS" id="PR01248">
    <property type="entry name" value="TYPE1KERATIN"/>
</dbReference>
<evidence type="ECO:0000256" key="1">
    <source>
        <dbReference type="ARBA" id="ARBA00022754"/>
    </source>
</evidence>
<reference evidence="5" key="1">
    <citation type="journal article" date="2017" name="Nat. Commun.">
        <title>The North American bullfrog draft genome provides insight into hormonal regulation of long noncoding RNA.</title>
        <authorList>
            <person name="Hammond S.A."/>
            <person name="Warren R.L."/>
            <person name="Vandervalk B.P."/>
            <person name="Kucuk E."/>
            <person name="Khan H."/>
            <person name="Gibb E.A."/>
            <person name="Pandoh P."/>
            <person name="Kirk H."/>
            <person name="Zhao Y."/>
            <person name="Jones M."/>
            <person name="Mungall A.J."/>
            <person name="Coope R."/>
            <person name="Pleasance S."/>
            <person name="Moore R.A."/>
            <person name="Holt R.A."/>
            <person name="Round J.M."/>
            <person name="Ohora S."/>
            <person name="Walle B.V."/>
            <person name="Veldhoen N."/>
            <person name="Helbing C.C."/>
            <person name="Birol I."/>
        </authorList>
    </citation>
    <scope>NUCLEOTIDE SEQUENCE [LARGE SCALE GENOMIC DNA]</scope>
</reference>
<dbReference type="GO" id="GO:0005198">
    <property type="term" value="F:structural molecule activity"/>
    <property type="evidence" value="ECO:0007669"/>
    <property type="project" value="InterPro"/>
</dbReference>
<dbReference type="Pfam" id="PF00038">
    <property type="entry name" value="Filament"/>
    <property type="match status" value="1"/>
</dbReference>
<feature type="domain" description="IF rod" evidence="3">
    <location>
        <begin position="35"/>
        <end position="150"/>
    </location>
</feature>
<evidence type="ECO:0000259" key="3">
    <source>
        <dbReference type="Pfam" id="PF00038"/>
    </source>
</evidence>
<dbReference type="PANTHER" id="PTHR23239">
    <property type="entry name" value="INTERMEDIATE FILAMENT"/>
    <property type="match status" value="1"/>
</dbReference>
<evidence type="ECO:0000313" key="5">
    <source>
        <dbReference type="Proteomes" id="UP000228934"/>
    </source>
</evidence>
<accession>A0A2G9SFH3</accession>
<dbReference type="PANTHER" id="PTHR23239:SF381">
    <property type="entry name" value="KERATIN, TYPE I CYTOSKELETAL 15"/>
    <property type="match status" value="1"/>
</dbReference>
<sequence length="199" mass="23209">VRLPTNCMAGRHMSGQAKFWPREIRLRHMLQIAPFKETTQENSKETELLQSQRRHLSLLLRKVQELETELEVQHSLKSARESELYEIKDGYAVYLESIQGTVLKLQDALANIRSAAEKLTSDSRILYYLKDLLEMEIRTYAILMDDEEKRIETVIHEPSYNRQKSRSSLTRSLLVADQGRKYTERAGTSAFHELEENVN</sequence>
<dbReference type="Proteomes" id="UP000228934">
    <property type="component" value="Unassembled WGS sequence"/>
</dbReference>